<keyword evidence="1" id="KW-0378">Hydrolase</keyword>
<evidence type="ECO:0000313" key="2">
    <source>
        <dbReference type="Proteomes" id="UP000316612"/>
    </source>
</evidence>
<dbReference type="GO" id="GO:0004519">
    <property type="term" value="F:endonuclease activity"/>
    <property type="evidence" value="ECO:0007669"/>
    <property type="project" value="UniProtKB-KW"/>
</dbReference>
<comment type="caution">
    <text evidence="1">The sequence shown here is derived from an EMBL/GenBank/DDBJ whole genome shotgun (WGS) entry which is preliminary data.</text>
</comment>
<sequence length="476" mass="53372">MSEAMAQRHRPPQTPLELRLTELRREIHALATELLESGDTPELLLGISELQTTIAAFHYLQAALSHQAEKRICYDHEERGVHIDYPATGAASSVALARRQAPHGFMSKLAGYRILFEDTPNLAGAFALGVVDEDRIDITLTELGKIKAEHRKDFDAFYGENPDLFTNKGPGKVREAVREFTLPLMDDEESAKLQDAADKQYVRFYRDGSSIRFSGSLPSVEGVALREHLRQVSFQAKQQGDPRTRTQIEASALVGNLVAGQKRKLPLNLSLCLIMTDRSLFMGKKEPAYLEGYGYISSQVARELIAGSFDGNGVDIRKLREGEYQDYLENLETVTEIIRLYTAPGGTELVAMDSKARAFPKKLRRFIRVRDRNCRTPYCDGLVQEADHILQHHLGGRTNADNSAGRCPICNKAKEKWGWDEYVALAHPQTMVIQNAGMRFVSQAPPVMGYEHAVFPELKEEPGWLRGLKHRLRGAA</sequence>
<dbReference type="Gene3D" id="1.10.30.50">
    <property type="match status" value="1"/>
</dbReference>
<reference evidence="1 2" key="1">
    <citation type="submission" date="2019-06" db="EMBL/GenBank/DDBJ databases">
        <title>Whole genome shotgun sequence of Glutamicibacter uratoxydans NBRC 15515.</title>
        <authorList>
            <person name="Hosoyama A."/>
            <person name="Uohara A."/>
            <person name="Ohji S."/>
            <person name="Ichikawa N."/>
        </authorList>
    </citation>
    <scope>NUCLEOTIDE SEQUENCE [LARGE SCALE GENOMIC DNA]</scope>
    <source>
        <strain evidence="1 2">NBRC 15515</strain>
    </source>
</reference>
<keyword evidence="2" id="KW-1185">Reference proteome</keyword>
<accession>A0A4Y4DNJ9</accession>
<organism evidence="1 2">
    <name type="scientific">Glutamicibacter uratoxydans</name>
    <name type="common">Arthrobacter uratoxydans</name>
    <dbReference type="NCBI Taxonomy" id="43667"/>
    <lineage>
        <taxon>Bacteria</taxon>
        <taxon>Bacillati</taxon>
        <taxon>Actinomycetota</taxon>
        <taxon>Actinomycetes</taxon>
        <taxon>Micrococcales</taxon>
        <taxon>Micrococcaceae</taxon>
        <taxon>Glutamicibacter</taxon>
    </lineage>
</organism>
<dbReference type="OrthoDB" id="5241234at2"/>
<dbReference type="Proteomes" id="UP000316612">
    <property type="component" value="Unassembled WGS sequence"/>
</dbReference>
<dbReference type="AlphaFoldDB" id="A0A4Y4DNJ9"/>
<keyword evidence="1" id="KW-0255">Endonuclease</keyword>
<evidence type="ECO:0000313" key="1">
    <source>
        <dbReference type="EMBL" id="GED06173.1"/>
    </source>
</evidence>
<dbReference type="EMBL" id="BJNY01000008">
    <property type="protein sequence ID" value="GED06173.1"/>
    <property type="molecule type" value="Genomic_DNA"/>
</dbReference>
<protein>
    <submittedName>
        <fullName evidence="1">HNH endonuclease</fullName>
    </submittedName>
</protein>
<proteinExistence type="predicted"/>
<keyword evidence="1" id="KW-0540">Nuclease</keyword>
<dbReference type="RefSeq" id="WP_141363944.1">
    <property type="nucleotide sequence ID" value="NZ_BAAAJL010000003.1"/>
</dbReference>
<name>A0A4Y4DNJ9_GLUUR</name>
<gene>
    <name evidence="1" type="ORF">AUR04nite_17050</name>
</gene>